<comment type="caution">
    <text evidence="2">The sequence shown here is derived from an EMBL/GenBank/DDBJ whole genome shotgun (WGS) entry which is preliminary data.</text>
</comment>
<gene>
    <name evidence="2" type="ORF">NG792_21730</name>
</gene>
<feature type="transmembrane region" description="Helical" evidence="1">
    <location>
        <begin position="427"/>
        <end position="453"/>
    </location>
</feature>
<sequence length="684" mass="73014">MSSIQSQPYSNPEPNPTTSAIARRQFLGLSASAVLALTLGGWPQPVSADSSVSGTTSNGDSNVNLNIKERYRIFVPNITVARGGKATVVLRSGENCTIDIPRRVADQSEFTVKGKGLQGNDIVIVMHTLYEPSAKIQENIEYEIESAGFIQDVTKENCQEAYLQITEGKYFDDLATLDLLDYVVASSKLDETIQQRYEVASQSSRLVAIEEAIEKVLANSELNQNQKQVIRGTHQYVRAGDPVPNFEELTDLAAIIAGAELSPGLQQYYLQALAKAKAVTADFIIVQLIADPQQSPQLTEEDRSKYLNVYQQVRDGQKVSDQETLNGLDQLIANSNILETCKVLYLLAQDRFFEDAASAQEDFGELTRVANKVKRTGVGIVPTATNALSFLGVEAGTGVTISSLSGAAATNATLAALGGGSIATGGFGMLGGLAVATGGAALIGAAGILSIALVSQLDGQDLKNLGVAGLTGTLAGAAAVFVAWTGASVLGFAGTLSGAAAITATISALGGLSVLTGGASLVAFGTGYVVWSFLKGKKKRDDNILHQLEARLYTFIEEISVDDSLFAFLKTKLPQEKYDIEEVFFAPDIPLDKLTKALKKWGKVGKGEKILSFVDISLFDNGKAGIFFTNQGIIWRELGSSGSVSYRDLDIYTAGKIADVLVDKEQKAQLADVIWEMHNTFKMT</sequence>
<keyword evidence="1" id="KW-0812">Transmembrane</keyword>
<dbReference type="EMBL" id="JAMXFA010000036">
    <property type="protein sequence ID" value="MCT7980346.1"/>
    <property type="molecule type" value="Genomic_DNA"/>
</dbReference>
<dbReference type="PROSITE" id="PS51318">
    <property type="entry name" value="TAT"/>
    <property type="match status" value="1"/>
</dbReference>
<keyword evidence="1" id="KW-1133">Transmembrane helix</keyword>
<protein>
    <submittedName>
        <fullName evidence="2">Twin-arginine translocation signal domain-containing protein</fullName>
    </submittedName>
</protein>
<proteinExistence type="predicted"/>
<accession>A0ABT2NGE2</accession>
<dbReference type="RefSeq" id="WP_261236793.1">
    <property type="nucleotide sequence ID" value="NZ_JAMXFA010000036.1"/>
</dbReference>
<evidence type="ECO:0000313" key="2">
    <source>
        <dbReference type="EMBL" id="MCT7980346.1"/>
    </source>
</evidence>
<name>A0ABT2NGE2_9CYAN</name>
<organism evidence="2 3">
    <name type="scientific">Laspinema olomoucense D3b</name>
    <dbReference type="NCBI Taxonomy" id="2953688"/>
    <lineage>
        <taxon>Bacteria</taxon>
        <taxon>Bacillati</taxon>
        <taxon>Cyanobacteriota</taxon>
        <taxon>Cyanophyceae</taxon>
        <taxon>Oscillatoriophycideae</taxon>
        <taxon>Oscillatoriales</taxon>
        <taxon>Laspinemataceae</taxon>
        <taxon>Laspinema</taxon>
        <taxon>Laspinema olomoucense</taxon>
    </lineage>
</organism>
<keyword evidence="1" id="KW-0472">Membrane</keyword>
<evidence type="ECO:0000256" key="1">
    <source>
        <dbReference type="SAM" id="Phobius"/>
    </source>
</evidence>
<feature type="transmembrane region" description="Helical" evidence="1">
    <location>
        <begin position="499"/>
        <end position="531"/>
    </location>
</feature>
<dbReference type="NCBIfam" id="TIGR01409">
    <property type="entry name" value="TAT_signal_seq"/>
    <property type="match status" value="1"/>
</dbReference>
<dbReference type="InterPro" id="IPR019546">
    <property type="entry name" value="TAT_signal_bac_arc"/>
</dbReference>
<reference evidence="2 3" key="1">
    <citation type="journal article" date="2022" name="Front. Microbiol.">
        <title>High genomic differentiation and limited gene flow indicate recent cryptic speciation within the genus Laspinema (cyanobacteria).</title>
        <authorList>
            <person name="Stanojkovic A."/>
            <person name="Skoupy S."/>
            <person name="Skaloud P."/>
            <person name="Dvorak P."/>
        </authorList>
    </citation>
    <scope>NUCLEOTIDE SEQUENCE [LARGE SCALE GENOMIC DNA]</scope>
    <source>
        <strain evidence="2 3">D3b</strain>
    </source>
</reference>
<keyword evidence="3" id="KW-1185">Reference proteome</keyword>
<evidence type="ECO:0000313" key="3">
    <source>
        <dbReference type="Proteomes" id="UP001525961"/>
    </source>
</evidence>
<feature type="transmembrane region" description="Helical" evidence="1">
    <location>
        <begin position="465"/>
        <end position="487"/>
    </location>
</feature>
<dbReference type="InterPro" id="IPR006311">
    <property type="entry name" value="TAT_signal"/>
</dbReference>
<dbReference type="Proteomes" id="UP001525961">
    <property type="component" value="Unassembled WGS sequence"/>
</dbReference>